<evidence type="ECO:0000256" key="1">
    <source>
        <dbReference type="SAM" id="MobiDB-lite"/>
    </source>
</evidence>
<dbReference type="HOGENOM" id="CLU_180069_0_0_11"/>
<name>C1A2D4_RHOE4</name>
<accession>C1A2D4</accession>
<proteinExistence type="predicted"/>
<dbReference type="KEGG" id="rer:RER_40610"/>
<feature type="region of interest" description="Disordered" evidence="1">
    <location>
        <begin position="1"/>
        <end position="23"/>
    </location>
</feature>
<reference evidence="3" key="1">
    <citation type="submission" date="2005-03" db="EMBL/GenBank/DDBJ databases">
        <title>Comparison of the complete genome sequences of Rhodococcus erythropolis PR4 and Rhodococcus opacus B4.</title>
        <authorList>
            <person name="Takarada H."/>
            <person name="Sekine M."/>
            <person name="Hosoyama A."/>
            <person name="Yamada R."/>
            <person name="Fujisawa T."/>
            <person name="Omata S."/>
            <person name="Shimizu A."/>
            <person name="Tsukatani N."/>
            <person name="Tanikawa S."/>
            <person name="Fujita N."/>
            <person name="Harayama S."/>
        </authorList>
    </citation>
    <scope>NUCLEOTIDE SEQUENCE [LARGE SCALE GENOMIC DNA]</scope>
    <source>
        <strain evidence="3">PR4 / NBRC 100887</strain>
    </source>
</reference>
<protein>
    <submittedName>
        <fullName evidence="2">Uncharacterized protein</fullName>
    </submittedName>
</protein>
<evidence type="ECO:0000313" key="2">
    <source>
        <dbReference type="EMBL" id="BAH34769.1"/>
    </source>
</evidence>
<gene>
    <name evidence="2" type="ordered locus">RER_40610</name>
</gene>
<evidence type="ECO:0000313" key="3">
    <source>
        <dbReference type="Proteomes" id="UP000002204"/>
    </source>
</evidence>
<sequence length="101" mass="10586">MTAMGRAGRVGYPEDRSESEGGEPMRVKAMVGTGAMAVALAAGPVATASAERTEAAGSEGSPEMLTCEVVFDALEDMSPEWAEEGIDQVEDWCELITGEED</sequence>
<reference evidence="2 3" key="2">
    <citation type="journal article" date="2006" name="Environ. Microbiol.">
        <title>Sequence analysis of three plasmids harboured in Rhodococcus erythropolis strain PR4.</title>
        <authorList>
            <person name="Sekine M."/>
            <person name="Tanikawa S."/>
            <person name="Omata S."/>
            <person name="Saito M."/>
            <person name="Fujisawa T."/>
            <person name="Tsukatani N."/>
            <person name="Tajima T."/>
            <person name="Sekigawa T."/>
            <person name="Kosugi H."/>
            <person name="Matsuo Y."/>
            <person name="Nishiko R."/>
            <person name="Imamura K."/>
            <person name="Ito M."/>
            <person name="Narita H."/>
            <person name="Tago S."/>
            <person name="Fujita N."/>
            <person name="Harayama S."/>
        </authorList>
    </citation>
    <scope>NUCLEOTIDE SEQUENCE [LARGE SCALE GENOMIC DNA]</scope>
    <source>
        <strain evidence="3">PR4 / NBRC 100887</strain>
    </source>
</reference>
<feature type="compositionally biased region" description="Basic and acidic residues" evidence="1">
    <location>
        <begin position="12"/>
        <end position="23"/>
    </location>
</feature>
<dbReference type="EMBL" id="AP008957">
    <property type="protein sequence ID" value="BAH34769.1"/>
    <property type="molecule type" value="Genomic_DNA"/>
</dbReference>
<dbReference type="AlphaFoldDB" id="C1A2D4"/>
<organism evidence="2 3">
    <name type="scientific">Rhodococcus erythropolis (strain PR4 / NBRC 100887)</name>
    <dbReference type="NCBI Taxonomy" id="234621"/>
    <lineage>
        <taxon>Bacteria</taxon>
        <taxon>Bacillati</taxon>
        <taxon>Actinomycetota</taxon>
        <taxon>Actinomycetes</taxon>
        <taxon>Mycobacteriales</taxon>
        <taxon>Nocardiaceae</taxon>
        <taxon>Rhodococcus</taxon>
        <taxon>Rhodococcus erythropolis group</taxon>
    </lineage>
</organism>
<dbReference type="Proteomes" id="UP000002204">
    <property type="component" value="Chromosome"/>
</dbReference>